<dbReference type="InterPro" id="IPR013324">
    <property type="entry name" value="RNA_pol_sigma_r3/r4-like"/>
</dbReference>
<dbReference type="EMBL" id="QHBU01000256">
    <property type="protein sequence ID" value="PZR78534.1"/>
    <property type="molecule type" value="Genomic_DNA"/>
</dbReference>
<reference evidence="8 9" key="1">
    <citation type="journal article" date="2017" name="Nature">
        <title>Atmospheric trace gases support primary production in Antarctic desert surface soil.</title>
        <authorList>
            <person name="Ji M."/>
            <person name="Greening C."/>
            <person name="Vanwonterghem I."/>
            <person name="Carere C.R."/>
            <person name="Bay S.K."/>
            <person name="Steen J.A."/>
            <person name="Montgomery K."/>
            <person name="Lines T."/>
            <person name="Beardall J."/>
            <person name="van Dorst J."/>
            <person name="Snape I."/>
            <person name="Stott M.B."/>
            <person name="Hugenholtz P."/>
            <person name="Ferrari B.C."/>
        </authorList>
    </citation>
    <scope>NUCLEOTIDE SEQUENCE [LARGE SCALE GENOMIC DNA]</scope>
    <source>
        <strain evidence="8">RRmetagenome_bin12</strain>
    </source>
</reference>
<dbReference type="Pfam" id="PF04542">
    <property type="entry name" value="Sigma70_r2"/>
    <property type="match status" value="1"/>
</dbReference>
<evidence type="ECO:0000313" key="9">
    <source>
        <dbReference type="Proteomes" id="UP000248724"/>
    </source>
</evidence>
<organism evidence="8 9">
    <name type="scientific">Candidatus Aeolococcus gillhamiae</name>
    <dbReference type="NCBI Taxonomy" id="3127015"/>
    <lineage>
        <taxon>Bacteria</taxon>
        <taxon>Bacillati</taxon>
        <taxon>Candidatus Dormiibacterota</taxon>
        <taxon>Candidatus Dormibacteria</taxon>
        <taxon>Candidatus Aeolococcales</taxon>
        <taxon>Candidatus Aeolococcaceae</taxon>
        <taxon>Candidatus Aeolococcus</taxon>
    </lineage>
</organism>
<dbReference type="InterPro" id="IPR039425">
    <property type="entry name" value="RNA_pol_sigma-70-like"/>
</dbReference>
<dbReference type="SUPFAM" id="SSF88659">
    <property type="entry name" value="Sigma3 and sigma4 domains of RNA polymerase sigma factors"/>
    <property type="match status" value="1"/>
</dbReference>
<proteinExistence type="inferred from homology"/>
<dbReference type="GO" id="GO:0016987">
    <property type="term" value="F:sigma factor activity"/>
    <property type="evidence" value="ECO:0007669"/>
    <property type="project" value="UniProtKB-KW"/>
</dbReference>
<dbReference type="InterPro" id="IPR007630">
    <property type="entry name" value="RNA_pol_sigma70_r4"/>
</dbReference>
<keyword evidence="4" id="KW-0238">DNA-binding</keyword>
<dbReference type="Gene3D" id="1.10.1740.10">
    <property type="match status" value="1"/>
</dbReference>
<dbReference type="Pfam" id="PF04545">
    <property type="entry name" value="Sigma70_r4"/>
    <property type="match status" value="1"/>
</dbReference>
<sequence>MIAAMTGARLDDAVRPFDEVYRDHADAVYRFCLSQLRDPDVAEDVTGDVFAAAFAAYGRVRPDAVGVRTWLFRIARNAVIDQYRRDGRRRSLLARLGRDREFPDSVEENVQQRFDLASICTAMETLRERDRQLVGLRVAGGLTFAEVGQVLGMRESAAKMATHRALERVRSRLREMA</sequence>
<dbReference type="GO" id="GO:0003677">
    <property type="term" value="F:DNA binding"/>
    <property type="evidence" value="ECO:0007669"/>
    <property type="project" value="UniProtKB-KW"/>
</dbReference>
<dbReference type="AlphaFoldDB" id="A0A2W6A4M2"/>
<dbReference type="NCBIfam" id="TIGR02937">
    <property type="entry name" value="sigma70-ECF"/>
    <property type="match status" value="1"/>
</dbReference>
<evidence type="ECO:0000313" key="8">
    <source>
        <dbReference type="EMBL" id="PZR78534.1"/>
    </source>
</evidence>
<feature type="domain" description="RNA polymerase sigma-70 region 2" evidence="6">
    <location>
        <begin position="21"/>
        <end position="88"/>
    </location>
</feature>
<dbReference type="SUPFAM" id="SSF88946">
    <property type="entry name" value="Sigma2 domain of RNA polymerase sigma factors"/>
    <property type="match status" value="1"/>
</dbReference>
<dbReference type="GO" id="GO:0006352">
    <property type="term" value="P:DNA-templated transcription initiation"/>
    <property type="evidence" value="ECO:0007669"/>
    <property type="project" value="InterPro"/>
</dbReference>
<evidence type="ECO:0000259" key="7">
    <source>
        <dbReference type="Pfam" id="PF04545"/>
    </source>
</evidence>
<dbReference type="InterPro" id="IPR014284">
    <property type="entry name" value="RNA_pol_sigma-70_dom"/>
</dbReference>
<protein>
    <recommendedName>
        <fullName evidence="10">RNA polymerase subunit sigma-70</fullName>
    </recommendedName>
</protein>
<comment type="similarity">
    <text evidence="1">Belongs to the sigma-70 factor family. ECF subfamily.</text>
</comment>
<gene>
    <name evidence="8" type="ORF">DLM65_12850</name>
</gene>
<dbReference type="Proteomes" id="UP000248724">
    <property type="component" value="Unassembled WGS sequence"/>
</dbReference>
<accession>A0A2W6A4M2</accession>
<evidence type="ECO:0000256" key="1">
    <source>
        <dbReference type="ARBA" id="ARBA00010641"/>
    </source>
</evidence>
<evidence type="ECO:0000256" key="5">
    <source>
        <dbReference type="ARBA" id="ARBA00023163"/>
    </source>
</evidence>
<keyword evidence="2" id="KW-0805">Transcription regulation</keyword>
<dbReference type="PANTHER" id="PTHR43133:SF8">
    <property type="entry name" value="RNA POLYMERASE SIGMA FACTOR HI_1459-RELATED"/>
    <property type="match status" value="1"/>
</dbReference>
<keyword evidence="5" id="KW-0804">Transcription</keyword>
<comment type="caution">
    <text evidence="8">The sequence shown here is derived from an EMBL/GenBank/DDBJ whole genome shotgun (WGS) entry which is preliminary data.</text>
</comment>
<keyword evidence="3" id="KW-0731">Sigma factor</keyword>
<dbReference type="InterPro" id="IPR013325">
    <property type="entry name" value="RNA_pol_sigma_r2"/>
</dbReference>
<dbReference type="Gene3D" id="1.10.10.10">
    <property type="entry name" value="Winged helix-like DNA-binding domain superfamily/Winged helix DNA-binding domain"/>
    <property type="match status" value="1"/>
</dbReference>
<name>A0A2W6A4M2_9BACT</name>
<dbReference type="InterPro" id="IPR036388">
    <property type="entry name" value="WH-like_DNA-bd_sf"/>
</dbReference>
<feature type="domain" description="RNA polymerase sigma-70 region 4" evidence="7">
    <location>
        <begin position="122"/>
        <end position="170"/>
    </location>
</feature>
<dbReference type="InterPro" id="IPR007627">
    <property type="entry name" value="RNA_pol_sigma70_r2"/>
</dbReference>
<evidence type="ECO:0000256" key="4">
    <source>
        <dbReference type="ARBA" id="ARBA00023125"/>
    </source>
</evidence>
<evidence type="ECO:0000256" key="3">
    <source>
        <dbReference type="ARBA" id="ARBA00023082"/>
    </source>
</evidence>
<evidence type="ECO:0000256" key="2">
    <source>
        <dbReference type="ARBA" id="ARBA00023015"/>
    </source>
</evidence>
<evidence type="ECO:0008006" key="10">
    <source>
        <dbReference type="Google" id="ProtNLM"/>
    </source>
</evidence>
<dbReference type="PANTHER" id="PTHR43133">
    <property type="entry name" value="RNA POLYMERASE ECF-TYPE SIGMA FACTO"/>
    <property type="match status" value="1"/>
</dbReference>
<evidence type="ECO:0000259" key="6">
    <source>
        <dbReference type="Pfam" id="PF04542"/>
    </source>
</evidence>